<dbReference type="AlphaFoldDB" id="A0A8I1KIB9"/>
<dbReference type="EMBL" id="JAEMOP010000009">
    <property type="protein sequence ID" value="MBJ7316862.1"/>
    <property type="molecule type" value="Genomic_DNA"/>
</dbReference>
<sequence>MTEHHNDVNLDTREKIEDFEEELHHDSFQVMPTKSGAVYLRDGEPGKMHDITASLGDTIVYIGQSPDIQVHYSTRPGFNTKTDVWAETLLKDIDDSVKSALGYQRMVMNDDKKWVDSYYRSIKRTSPAALDDIDYLPHYLIDWGDNEPFEVTRDSAGDIVRPTHATPNAFDEARQSVMGRMPVLRSHELPESHWADEMAMDMPHFSASIGKTSASRVDILRFGNTEHALTVNSVIVDTQDSSDEEAVNHQRKLAEQYAKVLKVEVRHYDQPYYGDTIKGVKNFYRHLEYKNQQSFGYSRYETSDMDAHLRLLAKDARTKLKRYVNRLAGNVENLKLFAAGGGMSLGLLAGLNERMDGPYAEILSQYGQEMQSVLMTLGTMAAPAAVGFVIKGHQNLVSKSTGYADIFKRGLLDRIEKTVQKEGIDSAMELSPRVQSELLAHAQLSWPDFNAEQLQTVLAKHDVEKTMEALDAAPANRNGMNP</sequence>
<evidence type="ECO:0000313" key="4">
    <source>
        <dbReference type="Proteomes" id="UP000655994"/>
    </source>
</evidence>
<dbReference type="Proteomes" id="UP000621390">
    <property type="component" value="Unassembled WGS sequence"/>
</dbReference>
<reference evidence="2 4" key="1">
    <citation type="submission" date="2020-09" db="EMBL/GenBank/DDBJ databases">
        <title>Draft Genomes of Bacterial Isolates from North Pond Shallow Sediments.</title>
        <authorList>
            <person name="Kiel Reese B."/>
            <person name="Mullis M."/>
            <person name="Weisend R.E."/>
        </authorList>
    </citation>
    <scope>NUCLEOTIDE SEQUENCE</scope>
    <source>
        <strain evidence="2">KJE-2</strain>
        <strain evidence="1 4">KJE-3</strain>
    </source>
</reference>
<evidence type="ECO:0000313" key="3">
    <source>
        <dbReference type="Proteomes" id="UP000621390"/>
    </source>
</evidence>
<accession>A0A8I1KIB9</accession>
<dbReference type="Proteomes" id="UP000655994">
    <property type="component" value="Unassembled WGS sequence"/>
</dbReference>
<evidence type="ECO:0000313" key="2">
    <source>
        <dbReference type="EMBL" id="MBJ7316862.1"/>
    </source>
</evidence>
<dbReference type="RefSeq" id="WP_199493258.1">
    <property type="nucleotide sequence ID" value="NZ_JAEMOP010000009.1"/>
</dbReference>
<gene>
    <name evidence="1" type="ORF">JHC10_00765</name>
    <name evidence="2" type="ORF">JHC11_12775</name>
</gene>
<protein>
    <submittedName>
        <fullName evidence="2">Uncharacterized protein</fullName>
    </submittedName>
</protein>
<keyword evidence="4" id="KW-1185">Reference proteome</keyword>
<name>A0A8I1KIB9_9GAMM</name>
<dbReference type="EMBL" id="JAEMOS010000002">
    <property type="protein sequence ID" value="MBJ7265464.1"/>
    <property type="molecule type" value="Genomic_DNA"/>
</dbReference>
<comment type="caution">
    <text evidence="2">The sequence shown here is derived from an EMBL/GenBank/DDBJ whole genome shotgun (WGS) entry which is preliminary data.</text>
</comment>
<proteinExistence type="predicted"/>
<organism evidence="2 3">
    <name type="scientific">Idiomarina abyssalis</name>
    <dbReference type="NCBI Taxonomy" id="86102"/>
    <lineage>
        <taxon>Bacteria</taxon>
        <taxon>Pseudomonadati</taxon>
        <taxon>Pseudomonadota</taxon>
        <taxon>Gammaproteobacteria</taxon>
        <taxon>Alteromonadales</taxon>
        <taxon>Idiomarinaceae</taxon>
        <taxon>Idiomarina</taxon>
    </lineage>
</organism>
<evidence type="ECO:0000313" key="1">
    <source>
        <dbReference type="EMBL" id="MBJ7265464.1"/>
    </source>
</evidence>